<reference evidence="3" key="1">
    <citation type="submission" date="2021-02" db="EMBL/GenBank/DDBJ databases">
        <authorList>
            <person name="Dougan E. K."/>
            <person name="Rhodes N."/>
            <person name="Thang M."/>
            <person name="Chan C."/>
        </authorList>
    </citation>
    <scope>NUCLEOTIDE SEQUENCE</scope>
</reference>
<evidence type="ECO:0000313" key="4">
    <source>
        <dbReference type="Proteomes" id="UP000626109"/>
    </source>
</evidence>
<feature type="region of interest" description="Disordered" evidence="2">
    <location>
        <begin position="92"/>
        <end position="112"/>
    </location>
</feature>
<comment type="caution">
    <text evidence="3">The sequence shown here is derived from an EMBL/GenBank/DDBJ whole genome shotgun (WGS) entry which is preliminary data.</text>
</comment>
<dbReference type="AlphaFoldDB" id="A0A813M761"/>
<evidence type="ECO:0000256" key="2">
    <source>
        <dbReference type="SAM" id="MobiDB-lite"/>
    </source>
</evidence>
<evidence type="ECO:0000256" key="1">
    <source>
        <dbReference type="SAM" id="Coils"/>
    </source>
</evidence>
<protein>
    <submittedName>
        <fullName evidence="3">Uncharacterized protein</fullName>
    </submittedName>
</protein>
<proteinExistence type="predicted"/>
<dbReference type="Proteomes" id="UP000626109">
    <property type="component" value="Unassembled WGS sequence"/>
</dbReference>
<organism evidence="3 4">
    <name type="scientific">Polarella glacialis</name>
    <name type="common">Dinoflagellate</name>
    <dbReference type="NCBI Taxonomy" id="89957"/>
    <lineage>
        <taxon>Eukaryota</taxon>
        <taxon>Sar</taxon>
        <taxon>Alveolata</taxon>
        <taxon>Dinophyceae</taxon>
        <taxon>Suessiales</taxon>
        <taxon>Suessiaceae</taxon>
        <taxon>Polarella</taxon>
    </lineage>
</organism>
<sequence>EKLTHLAHHEVAGFEVHGKAWQELRGDLFYPSVIQTPFANARDAAKTERKREVLQNEQRIMNKVESAAVLEFGQSEDATALTVQQLQDLMAARSEKKSSKRRSFMQDEPETSGAAAYVPDFNVDRYKDFAQKGEELFLSHLVDIYPENSLEEEVETLGALDQNFDRKDSSDSLSDDEASPDPLDPSRQLAPSRSQTLRAALDPTATVRREREKREAEVAELKRRNDLFTNAIEAPFAAEFRKRSWDTNMVSPLVSRLATDRGNCLLPPLQSLTRQVKMSPPIPACMPAPSMLKKSASEPVLMKRRMARRTAVAMSPRSAEAFAMDSAKMLTQT</sequence>
<feature type="non-terminal residue" evidence="3">
    <location>
        <position position="1"/>
    </location>
</feature>
<name>A0A813M761_POLGL</name>
<dbReference type="EMBL" id="CAJNNW010037521">
    <property type="protein sequence ID" value="CAE8742621.1"/>
    <property type="molecule type" value="Genomic_DNA"/>
</dbReference>
<keyword evidence="1" id="KW-0175">Coiled coil</keyword>
<feature type="region of interest" description="Disordered" evidence="2">
    <location>
        <begin position="159"/>
        <end position="196"/>
    </location>
</feature>
<gene>
    <name evidence="3" type="ORF">PGLA2088_LOCUS51047</name>
</gene>
<evidence type="ECO:0000313" key="3">
    <source>
        <dbReference type="EMBL" id="CAE8742621.1"/>
    </source>
</evidence>
<feature type="coiled-coil region" evidence="1">
    <location>
        <begin position="204"/>
        <end position="231"/>
    </location>
</feature>
<feature type="non-terminal residue" evidence="3">
    <location>
        <position position="333"/>
    </location>
</feature>
<accession>A0A813M761</accession>